<feature type="domain" description="AB hydrolase-1" evidence="2">
    <location>
        <begin position="51"/>
        <end position="182"/>
    </location>
</feature>
<organism evidence="3 4">
    <name type="scientific">Xylaria grammica</name>
    <dbReference type="NCBI Taxonomy" id="363999"/>
    <lineage>
        <taxon>Eukaryota</taxon>
        <taxon>Fungi</taxon>
        <taxon>Dikarya</taxon>
        <taxon>Ascomycota</taxon>
        <taxon>Pezizomycotina</taxon>
        <taxon>Sordariomycetes</taxon>
        <taxon>Xylariomycetidae</taxon>
        <taxon>Xylariales</taxon>
        <taxon>Xylariaceae</taxon>
        <taxon>Xylaria</taxon>
    </lineage>
</organism>
<feature type="region of interest" description="Disordered" evidence="1">
    <location>
        <begin position="216"/>
        <end position="236"/>
    </location>
</feature>
<evidence type="ECO:0000313" key="3">
    <source>
        <dbReference type="EMBL" id="RWA03965.1"/>
    </source>
</evidence>
<proteinExistence type="predicted"/>
<dbReference type="Pfam" id="PF12697">
    <property type="entry name" value="Abhydrolase_6"/>
    <property type="match status" value="1"/>
</dbReference>
<dbReference type="STRING" id="363999.A0A439CP83"/>
<dbReference type="InterPro" id="IPR000073">
    <property type="entry name" value="AB_hydrolase_1"/>
</dbReference>
<evidence type="ECO:0000256" key="1">
    <source>
        <dbReference type="SAM" id="MobiDB-lite"/>
    </source>
</evidence>
<gene>
    <name evidence="3" type="ORF">EKO27_g11138</name>
</gene>
<dbReference type="Gene3D" id="3.40.50.1820">
    <property type="entry name" value="alpha/beta hydrolase"/>
    <property type="match status" value="1"/>
</dbReference>
<name>A0A439CP83_9PEZI</name>
<sequence length="236" mass="25948">MASVSNINSQLPALTTRVSAAIRDPEPRLLLPGTTPTGSCTRSEGVGNPLIICFHGSGETCSPSWDGLVAKLLAETHCRVLRYDRGPGNLRAADVAAQMWNYVCGTRNPRGENERLRDESTTQNESGLNGPYLLVAHSYGGAFARAFVQHERFMSRRQWWKRGTANRVLGLVLVETGQEGGLDAALDEQQIRNTIMGDRPVCVIRGNSLIGKWAELEKKEKATDTPEADMEKRRDA</sequence>
<accession>A0A439CP83</accession>
<keyword evidence="4" id="KW-1185">Reference proteome</keyword>
<dbReference type="EMBL" id="RYZI01000658">
    <property type="protein sequence ID" value="RWA03965.1"/>
    <property type="molecule type" value="Genomic_DNA"/>
</dbReference>
<dbReference type="InterPro" id="IPR029058">
    <property type="entry name" value="AB_hydrolase_fold"/>
</dbReference>
<dbReference type="SUPFAM" id="SSF53474">
    <property type="entry name" value="alpha/beta-Hydrolases"/>
    <property type="match status" value="1"/>
</dbReference>
<comment type="caution">
    <text evidence="3">The sequence shown here is derived from an EMBL/GenBank/DDBJ whole genome shotgun (WGS) entry which is preliminary data.</text>
</comment>
<evidence type="ECO:0000313" key="4">
    <source>
        <dbReference type="Proteomes" id="UP000286045"/>
    </source>
</evidence>
<dbReference type="AlphaFoldDB" id="A0A439CP83"/>
<protein>
    <recommendedName>
        <fullName evidence="2">AB hydrolase-1 domain-containing protein</fullName>
    </recommendedName>
</protein>
<reference evidence="3 4" key="1">
    <citation type="submission" date="2018-12" db="EMBL/GenBank/DDBJ databases">
        <title>Draft genome sequence of Xylaria grammica IHI A82.</title>
        <authorList>
            <person name="Buettner E."/>
            <person name="Kellner H."/>
        </authorList>
    </citation>
    <scope>NUCLEOTIDE SEQUENCE [LARGE SCALE GENOMIC DNA]</scope>
    <source>
        <strain evidence="3 4">IHI A82</strain>
    </source>
</reference>
<dbReference type="Proteomes" id="UP000286045">
    <property type="component" value="Unassembled WGS sequence"/>
</dbReference>
<evidence type="ECO:0000259" key="2">
    <source>
        <dbReference type="Pfam" id="PF12697"/>
    </source>
</evidence>